<proteinExistence type="predicted"/>
<protein>
    <submittedName>
        <fullName evidence="2">Dihydrofolate reductase family protein</fullName>
    </submittedName>
</protein>
<dbReference type="PANTHER" id="PTHR38011">
    <property type="entry name" value="DIHYDROFOLATE REDUCTASE FAMILY PROTEIN (AFU_ORTHOLOGUE AFUA_8G06820)"/>
    <property type="match status" value="1"/>
</dbReference>
<dbReference type="Gene3D" id="3.40.430.10">
    <property type="entry name" value="Dihydrofolate Reductase, subunit A"/>
    <property type="match status" value="1"/>
</dbReference>
<keyword evidence="3" id="KW-1185">Reference proteome</keyword>
<dbReference type="InterPro" id="IPR050765">
    <property type="entry name" value="Riboflavin_Biosynth_HTPR"/>
</dbReference>
<dbReference type="InterPro" id="IPR002734">
    <property type="entry name" value="RibDG_C"/>
</dbReference>
<dbReference type="InterPro" id="IPR024072">
    <property type="entry name" value="DHFR-like_dom_sf"/>
</dbReference>
<dbReference type="GO" id="GO:0008703">
    <property type="term" value="F:5-amino-6-(5-phosphoribosylamino)uracil reductase activity"/>
    <property type="evidence" value="ECO:0007669"/>
    <property type="project" value="InterPro"/>
</dbReference>
<comment type="caution">
    <text evidence="2">The sequence shown here is derived from an EMBL/GenBank/DDBJ whole genome shotgun (WGS) entry which is preliminary data.</text>
</comment>
<evidence type="ECO:0000313" key="3">
    <source>
        <dbReference type="Proteomes" id="UP000472335"/>
    </source>
</evidence>
<name>A0A6G4V0Y7_9ACTN</name>
<dbReference type="PANTHER" id="PTHR38011:SF11">
    <property type="entry name" value="2,5-DIAMINO-6-RIBOSYLAMINO-4(3H)-PYRIMIDINONE 5'-PHOSPHATE REDUCTASE"/>
    <property type="match status" value="1"/>
</dbReference>
<feature type="domain" description="Bacterial bifunctional deaminase-reductase C-terminal" evidence="1">
    <location>
        <begin position="2"/>
        <end position="179"/>
    </location>
</feature>
<dbReference type="RefSeq" id="WP_165256283.1">
    <property type="nucleotide sequence ID" value="NZ_JAAKZY010000017.1"/>
</dbReference>
<gene>
    <name evidence="2" type="ORF">G5C60_08235</name>
</gene>
<organism evidence="2 3">
    <name type="scientific">Streptomyces scabichelini</name>
    <dbReference type="NCBI Taxonomy" id="2711217"/>
    <lineage>
        <taxon>Bacteria</taxon>
        <taxon>Bacillati</taxon>
        <taxon>Actinomycetota</taxon>
        <taxon>Actinomycetes</taxon>
        <taxon>Kitasatosporales</taxon>
        <taxon>Streptomycetaceae</taxon>
        <taxon>Streptomyces</taxon>
    </lineage>
</organism>
<evidence type="ECO:0000313" key="2">
    <source>
        <dbReference type="EMBL" id="NGO07641.1"/>
    </source>
</evidence>
<dbReference type="Pfam" id="PF01872">
    <property type="entry name" value="RibD_C"/>
    <property type="match status" value="1"/>
</dbReference>
<dbReference type="GO" id="GO:0009231">
    <property type="term" value="P:riboflavin biosynthetic process"/>
    <property type="evidence" value="ECO:0007669"/>
    <property type="project" value="InterPro"/>
</dbReference>
<dbReference type="SUPFAM" id="SSF53597">
    <property type="entry name" value="Dihydrofolate reductase-like"/>
    <property type="match status" value="1"/>
</dbReference>
<dbReference type="AlphaFoldDB" id="A0A6G4V0Y7"/>
<evidence type="ECO:0000259" key="1">
    <source>
        <dbReference type="Pfam" id="PF01872"/>
    </source>
</evidence>
<reference evidence="2 3" key="1">
    <citation type="submission" date="2020-02" db="EMBL/GenBank/DDBJ databases">
        <title>Whole-genome analyses of novel actinobacteria.</title>
        <authorList>
            <person name="Sahin N."/>
            <person name="Gencbay T."/>
        </authorList>
    </citation>
    <scope>NUCLEOTIDE SEQUENCE [LARGE SCALE GENOMIC DNA]</scope>
    <source>
        <strain evidence="2 3">HC44</strain>
    </source>
</reference>
<sequence length="191" mass="22045">MRKILLSMSVSLDGFFEGPNREIDWHQVDDELHRHMNEWIRQLGGFLTGRVTHELMADYWPTADKDPEMPEAEREFAPIWRDMPKIVYSRTLDHADWNATIAREVVPEEVRALKEQPGGDLVVGGAELAAEFRRHDLIDEYRIYVHPVLLGRGRPLFQEADATALLRLAESHTFGNGVVMLRYLSAPLEER</sequence>
<accession>A0A6G4V0Y7</accession>
<dbReference type="Proteomes" id="UP000472335">
    <property type="component" value="Unassembled WGS sequence"/>
</dbReference>
<dbReference type="EMBL" id="JAAKZY010000017">
    <property type="protein sequence ID" value="NGO07641.1"/>
    <property type="molecule type" value="Genomic_DNA"/>
</dbReference>